<dbReference type="PANTHER" id="PTHR10622:SF10">
    <property type="entry name" value="HET DOMAIN-CONTAINING PROTEIN"/>
    <property type="match status" value="1"/>
</dbReference>
<keyword evidence="2" id="KW-1185">Reference proteome</keyword>
<dbReference type="Proteomes" id="UP000054321">
    <property type="component" value="Unassembled WGS sequence"/>
</dbReference>
<evidence type="ECO:0000313" key="2">
    <source>
        <dbReference type="Proteomes" id="UP000054321"/>
    </source>
</evidence>
<dbReference type="PANTHER" id="PTHR10622">
    <property type="entry name" value="HET DOMAIN-CONTAINING PROTEIN"/>
    <property type="match status" value="1"/>
</dbReference>
<dbReference type="InParanoid" id="A0A0C3HBI7"/>
<name>A0A0C3HBI7_OIDMZ</name>
<protein>
    <recommendedName>
        <fullName evidence="3">Heterokaryon incompatibility domain-containing protein</fullName>
    </recommendedName>
</protein>
<evidence type="ECO:0008006" key="3">
    <source>
        <dbReference type="Google" id="ProtNLM"/>
    </source>
</evidence>
<evidence type="ECO:0000313" key="1">
    <source>
        <dbReference type="EMBL" id="KIM99696.1"/>
    </source>
</evidence>
<dbReference type="HOGENOM" id="CLU_1825845_0_0_1"/>
<reference evidence="1 2" key="1">
    <citation type="submission" date="2014-04" db="EMBL/GenBank/DDBJ databases">
        <authorList>
            <consortium name="DOE Joint Genome Institute"/>
            <person name="Kuo A."/>
            <person name="Martino E."/>
            <person name="Perotto S."/>
            <person name="Kohler A."/>
            <person name="Nagy L.G."/>
            <person name="Floudas D."/>
            <person name="Copeland A."/>
            <person name="Barry K.W."/>
            <person name="Cichocki N."/>
            <person name="Veneault-Fourrey C."/>
            <person name="LaButti K."/>
            <person name="Lindquist E.A."/>
            <person name="Lipzen A."/>
            <person name="Lundell T."/>
            <person name="Morin E."/>
            <person name="Murat C."/>
            <person name="Sun H."/>
            <person name="Tunlid A."/>
            <person name="Henrissat B."/>
            <person name="Grigoriev I.V."/>
            <person name="Hibbett D.S."/>
            <person name="Martin F."/>
            <person name="Nordberg H.P."/>
            <person name="Cantor M.N."/>
            <person name="Hua S.X."/>
        </authorList>
    </citation>
    <scope>NUCLEOTIDE SEQUENCE [LARGE SCALE GENOMIC DNA]</scope>
    <source>
        <strain evidence="1 2">Zn</strain>
    </source>
</reference>
<dbReference type="AlphaFoldDB" id="A0A0C3HBI7"/>
<dbReference type="EMBL" id="KN832878">
    <property type="protein sequence ID" value="KIM99696.1"/>
    <property type="molecule type" value="Genomic_DNA"/>
</dbReference>
<organism evidence="1 2">
    <name type="scientific">Oidiodendron maius (strain Zn)</name>
    <dbReference type="NCBI Taxonomy" id="913774"/>
    <lineage>
        <taxon>Eukaryota</taxon>
        <taxon>Fungi</taxon>
        <taxon>Dikarya</taxon>
        <taxon>Ascomycota</taxon>
        <taxon>Pezizomycotina</taxon>
        <taxon>Leotiomycetes</taxon>
        <taxon>Leotiomycetes incertae sedis</taxon>
        <taxon>Myxotrichaceae</taxon>
        <taxon>Oidiodendron</taxon>
    </lineage>
</organism>
<proteinExistence type="predicted"/>
<accession>A0A0C3HBI7</accession>
<reference evidence="2" key="2">
    <citation type="submission" date="2015-01" db="EMBL/GenBank/DDBJ databases">
        <title>Evolutionary Origins and Diversification of the Mycorrhizal Mutualists.</title>
        <authorList>
            <consortium name="DOE Joint Genome Institute"/>
            <consortium name="Mycorrhizal Genomics Consortium"/>
            <person name="Kohler A."/>
            <person name="Kuo A."/>
            <person name="Nagy L.G."/>
            <person name="Floudas D."/>
            <person name="Copeland A."/>
            <person name="Barry K.W."/>
            <person name="Cichocki N."/>
            <person name="Veneault-Fourrey C."/>
            <person name="LaButti K."/>
            <person name="Lindquist E.A."/>
            <person name="Lipzen A."/>
            <person name="Lundell T."/>
            <person name="Morin E."/>
            <person name="Murat C."/>
            <person name="Riley R."/>
            <person name="Ohm R."/>
            <person name="Sun H."/>
            <person name="Tunlid A."/>
            <person name="Henrissat B."/>
            <person name="Grigoriev I.V."/>
            <person name="Hibbett D.S."/>
            <person name="Martin F."/>
        </authorList>
    </citation>
    <scope>NUCLEOTIDE SEQUENCE [LARGE SCALE GENOMIC DNA]</scope>
    <source>
        <strain evidence="2">Zn</strain>
    </source>
</reference>
<sequence length="141" mass="16741">MFFWNRLAAKCYVSLSDFSHGSTPEDRFSICKWFTRGWTLQELLHRGSSLSTITSGERPAVRFSFAMSYQALRQSRRKPYWMILYWPSRQFRRKCHRRPRASQVASKNTAYYLLGIFDVSMPLFYEERHCALFQIGDCRAS</sequence>
<gene>
    <name evidence="1" type="ORF">OIDMADRAFT_165850</name>
</gene>
<dbReference type="STRING" id="913774.A0A0C3HBI7"/>